<accession>A0A2S3WH33</accession>
<keyword evidence="1" id="KW-0812">Transmembrane</keyword>
<evidence type="ECO:0000313" key="2">
    <source>
        <dbReference type="EMBL" id="POF90277.1"/>
    </source>
</evidence>
<evidence type="ECO:0008006" key="4">
    <source>
        <dbReference type="Google" id="ProtNLM"/>
    </source>
</evidence>
<keyword evidence="1" id="KW-0472">Membrane</keyword>
<feature type="transmembrane region" description="Helical" evidence="1">
    <location>
        <begin position="115"/>
        <end position="132"/>
    </location>
</feature>
<feature type="transmembrane region" description="Helical" evidence="1">
    <location>
        <begin position="417"/>
        <end position="437"/>
    </location>
</feature>
<keyword evidence="1" id="KW-1133">Transmembrane helix</keyword>
<organism evidence="2 3">
    <name type="scientific">Pseudomonas putida</name>
    <name type="common">Arthrobacter siderocapsulatus</name>
    <dbReference type="NCBI Taxonomy" id="303"/>
    <lineage>
        <taxon>Bacteria</taxon>
        <taxon>Pseudomonadati</taxon>
        <taxon>Pseudomonadota</taxon>
        <taxon>Gammaproteobacteria</taxon>
        <taxon>Pseudomonadales</taxon>
        <taxon>Pseudomonadaceae</taxon>
        <taxon>Pseudomonas</taxon>
    </lineage>
</organism>
<evidence type="ECO:0000256" key="1">
    <source>
        <dbReference type="SAM" id="Phobius"/>
    </source>
</evidence>
<reference evidence="2 3" key="1">
    <citation type="submission" date="2016-08" db="EMBL/GenBank/DDBJ databases">
        <authorList>
            <person name="Seilhamer J.J."/>
        </authorList>
    </citation>
    <scope>NUCLEOTIDE SEQUENCE [LARGE SCALE GENOMIC DNA]</scope>
    <source>
        <strain evidence="2 3">KT-27</strain>
    </source>
</reference>
<comment type="caution">
    <text evidence="2">The sequence shown here is derived from an EMBL/GenBank/DDBJ whole genome shotgun (WGS) entry which is preliminary data.</text>
</comment>
<sequence>MSDSDFFDFAFSNISLLLSCMFIMTGLLYLSVRRFVFLGYLDPLHFYWTFTFGTAYGIVLALFIGGEVSFYYVALLFSYAVTFLLFLTFSARKGVWLFKAVSSLLVPAGRGRGEFWLVLLLYLGLAAFLIANTGFGSSAETNRFEQNRGLGAFVRIADAFRLLLIAAIAVVCVERWRNGKKNLLTLFIAIVYFSLLLISSLLNGAKFAILEGLYASFFALAVQGYRLRLSLLKVSVLSAGVLFFAVWVLGKNLQGAGVDTDANGVYMTDTPFIYERLVLRVLANADKYYLSLPNGVVERLQTDSVFVQFLAPLVSVTKMSEIVGYPVNDYAVGRQALLYWYPDYVVAGGPTSHFDLFSYKYFGFFPGLAFAAFLGWFLASIAALARYRLNDSPYYAALCGALWVRSIAMLLEPTVGLAYVLDIFLLFFVINLIGVILRFGSRDSAQVGT</sequence>
<gene>
    <name evidence="2" type="ORF">BGP80_21000</name>
</gene>
<reference evidence="2 3" key="2">
    <citation type="submission" date="2018-03" db="EMBL/GenBank/DDBJ databases">
        <title>Draft genome of Pseudomonas putida strain KT-27.</title>
        <authorList>
            <person name="Yoshizawa S."/>
            <person name="Khan N.H."/>
            <person name="Nishimura M."/>
            <person name="Chiura H.X."/>
            <person name="Ogura Y."/>
            <person name="Hayashi T."/>
            <person name="Kogure K."/>
        </authorList>
    </citation>
    <scope>NUCLEOTIDE SEQUENCE [LARGE SCALE GENOMIC DNA]</scope>
    <source>
        <strain evidence="2 3">KT-27</strain>
    </source>
</reference>
<name>A0A2S3WH33_PSEPU</name>
<feature type="transmembrane region" description="Helical" evidence="1">
    <location>
        <begin position="44"/>
        <end position="64"/>
    </location>
</feature>
<feature type="transmembrane region" description="Helical" evidence="1">
    <location>
        <begin position="152"/>
        <end position="171"/>
    </location>
</feature>
<feature type="transmembrane region" description="Helical" evidence="1">
    <location>
        <begin position="70"/>
        <end position="89"/>
    </location>
</feature>
<protein>
    <recommendedName>
        <fullName evidence="4">Oligosaccharide repeat unit polymerase</fullName>
    </recommendedName>
</protein>
<feature type="transmembrane region" description="Helical" evidence="1">
    <location>
        <begin position="6"/>
        <end position="32"/>
    </location>
</feature>
<feature type="transmembrane region" description="Helical" evidence="1">
    <location>
        <begin position="207"/>
        <end position="225"/>
    </location>
</feature>
<dbReference type="AlphaFoldDB" id="A0A2S3WH33"/>
<feature type="transmembrane region" description="Helical" evidence="1">
    <location>
        <begin position="392"/>
        <end position="411"/>
    </location>
</feature>
<evidence type="ECO:0000313" key="3">
    <source>
        <dbReference type="Proteomes" id="UP000237194"/>
    </source>
</evidence>
<feature type="transmembrane region" description="Helical" evidence="1">
    <location>
        <begin position="361"/>
        <end position="385"/>
    </location>
</feature>
<feature type="transmembrane region" description="Helical" evidence="1">
    <location>
        <begin position="232"/>
        <end position="250"/>
    </location>
</feature>
<dbReference type="EMBL" id="MIND01000018">
    <property type="protein sequence ID" value="POF90277.1"/>
    <property type="molecule type" value="Genomic_DNA"/>
</dbReference>
<feature type="transmembrane region" description="Helical" evidence="1">
    <location>
        <begin position="183"/>
        <end position="201"/>
    </location>
</feature>
<proteinExistence type="predicted"/>
<dbReference type="RefSeq" id="WP_103438199.1">
    <property type="nucleotide sequence ID" value="NZ_MIND01000018.1"/>
</dbReference>
<dbReference type="Proteomes" id="UP000237194">
    <property type="component" value="Unassembled WGS sequence"/>
</dbReference>